<evidence type="ECO:0000313" key="6">
    <source>
        <dbReference type="Proteomes" id="UP000550736"/>
    </source>
</evidence>
<evidence type="ECO:0000313" key="4">
    <source>
        <dbReference type="Proteomes" id="UP000291949"/>
    </source>
</evidence>
<dbReference type="EMBL" id="JABBLX010000023">
    <property type="protein sequence ID" value="NMK97900.1"/>
    <property type="molecule type" value="Genomic_DNA"/>
</dbReference>
<evidence type="ECO:0000313" key="1">
    <source>
        <dbReference type="EMBL" id="NMK54776.1"/>
    </source>
</evidence>
<gene>
    <name evidence="3" type="ORF">EQ811_07570</name>
    <name evidence="2" type="ORF">HHM13_07325</name>
    <name evidence="1" type="ORF">HHM24_08580</name>
</gene>
<dbReference type="EMBL" id="JABBMI010000069">
    <property type="protein sequence ID" value="NMK54776.1"/>
    <property type="molecule type" value="Genomic_DNA"/>
</dbReference>
<accession>A0A0S4M9R4</accession>
<keyword evidence="5" id="KW-1185">Reference proteome</keyword>
<dbReference type="RefSeq" id="WP_002432938.1">
    <property type="nucleotide sequence ID" value="NZ_AP014956.1"/>
</dbReference>
<organism evidence="3 4">
    <name type="scientific">Staphylococcus capitis</name>
    <dbReference type="NCBI Taxonomy" id="29388"/>
    <lineage>
        <taxon>Bacteria</taxon>
        <taxon>Bacillati</taxon>
        <taxon>Bacillota</taxon>
        <taxon>Bacilli</taxon>
        <taxon>Bacillales</taxon>
        <taxon>Staphylococcaceae</taxon>
        <taxon>Staphylococcus</taxon>
    </lineage>
</organism>
<name>A0A0S4M9R4_STACP</name>
<reference evidence="5 6" key="2">
    <citation type="submission" date="2020-04" db="EMBL/GenBank/DDBJ databases">
        <title>The Epidemiology and Molecular Characteristics of Linezolid-Resistant Staphylococcus capitis in Huashan Hospital, Shanghai.</title>
        <authorList>
            <person name="Ding L."/>
            <person name="Li P."/>
            <person name="Yang Y."/>
            <person name="Lin D."/>
            <person name="Xu X."/>
        </authorList>
    </citation>
    <scope>NUCLEOTIDE SEQUENCE [LARGE SCALE GENOMIC DNA]</scope>
    <source>
        <strain evidence="2 6">12-86</strain>
        <strain evidence="1 5">17-84</strain>
    </source>
</reference>
<evidence type="ECO:0000313" key="2">
    <source>
        <dbReference type="EMBL" id="NMK97900.1"/>
    </source>
</evidence>
<dbReference type="Proteomes" id="UP000538955">
    <property type="component" value="Unassembled WGS sequence"/>
</dbReference>
<dbReference type="Proteomes" id="UP000291949">
    <property type="component" value="Unassembled WGS sequence"/>
</dbReference>
<dbReference type="Proteomes" id="UP000550736">
    <property type="component" value="Unassembled WGS sequence"/>
</dbReference>
<sequence>MRNVIENLINSDVSSYEIYVHTGVNQGLIGDLKDGYLTIDSIPYIDAERLYYYSLERKSLVTS</sequence>
<dbReference type="AlphaFoldDB" id="A0A0S4M9R4"/>
<protein>
    <submittedName>
        <fullName evidence="3">Uncharacterized protein</fullName>
    </submittedName>
</protein>
<reference evidence="3 4" key="1">
    <citation type="journal article" date="2019" name="Sci. Transl. Med.">
        <title>Quorum sensing between bacterial species on the skin protects against epidermal injury in atopic dermatitis.</title>
        <authorList>
            <person name="Williams M.R."/>
        </authorList>
    </citation>
    <scope>NUCLEOTIDE SEQUENCE [LARGE SCALE GENOMIC DNA]</scope>
    <source>
        <strain evidence="3 4">H8</strain>
    </source>
</reference>
<proteinExistence type="predicted"/>
<dbReference type="eggNOG" id="ENOG50305CS">
    <property type="taxonomic scope" value="Bacteria"/>
</dbReference>
<dbReference type="EMBL" id="SCHC01000002">
    <property type="protein sequence ID" value="TBW76717.1"/>
    <property type="molecule type" value="Genomic_DNA"/>
</dbReference>
<dbReference type="GeneID" id="93668623"/>
<comment type="caution">
    <text evidence="3">The sequence shown here is derived from an EMBL/GenBank/DDBJ whole genome shotgun (WGS) entry which is preliminary data.</text>
</comment>
<evidence type="ECO:0000313" key="5">
    <source>
        <dbReference type="Proteomes" id="UP000538955"/>
    </source>
</evidence>
<evidence type="ECO:0000313" key="3">
    <source>
        <dbReference type="EMBL" id="TBW76717.1"/>
    </source>
</evidence>